<accession>A0A1H3GIP0</accession>
<keyword evidence="1" id="KW-0472">Membrane</keyword>
<feature type="transmembrane region" description="Helical" evidence="1">
    <location>
        <begin position="12"/>
        <end position="31"/>
    </location>
</feature>
<sequence>MLWISENASAITAIGSILTFIVWLAYMHLLYKSYSRQRRPRIIINRGRGMDIDSLCLISNMSVESIFVQHIVAVLETADGNKSLDIIDYKQSVEDGERYHSHQGPLESGGYLHVDTFRKILKRVAQQHGEALENMHGNGASRIEALDIRVIAIYGSEDSPVGASRRFLVNHDGNDYSITPAALQTQRLTDRRSRRQIQRWMQQLEM</sequence>
<dbReference type="EMBL" id="FNNI01000009">
    <property type="protein sequence ID" value="SDY02508.1"/>
    <property type="molecule type" value="Genomic_DNA"/>
</dbReference>
<keyword evidence="3" id="KW-1185">Reference proteome</keyword>
<dbReference type="STRING" id="574349.SAMN05443545_109110"/>
<evidence type="ECO:0000256" key="1">
    <source>
        <dbReference type="SAM" id="Phobius"/>
    </source>
</evidence>
<gene>
    <name evidence="2" type="ORF">SAMN05443545_109110</name>
</gene>
<name>A0A1H3GIP0_9GAMM</name>
<dbReference type="RefSeq" id="WP_092571766.1">
    <property type="nucleotide sequence ID" value="NZ_BMXH01000007.1"/>
</dbReference>
<proteinExistence type="predicted"/>
<reference evidence="2 3" key="1">
    <citation type="submission" date="2016-10" db="EMBL/GenBank/DDBJ databases">
        <authorList>
            <person name="de Groot N.N."/>
        </authorList>
    </citation>
    <scope>NUCLEOTIDE SEQUENCE [LARGE SCALE GENOMIC DNA]</scope>
    <source>
        <strain evidence="2 3">DSM 19219</strain>
    </source>
</reference>
<evidence type="ECO:0000313" key="3">
    <source>
        <dbReference type="Proteomes" id="UP000198500"/>
    </source>
</evidence>
<keyword evidence="1" id="KW-1133">Transmembrane helix</keyword>
<dbReference type="Proteomes" id="UP000198500">
    <property type="component" value="Unassembled WGS sequence"/>
</dbReference>
<evidence type="ECO:0000313" key="2">
    <source>
        <dbReference type="EMBL" id="SDY02508.1"/>
    </source>
</evidence>
<keyword evidence="1" id="KW-0812">Transmembrane</keyword>
<dbReference type="OrthoDB" id="6181469at2"/>
<organism evidence="2 3">
    <name type="scientific">Aidingimonas halophila</name>
    <dbReference type="NCBI Taxonomy" id="574349"/>
    <lineage>
        <taxon>Bacteria</taxon>
        <taxon>Pseudomonadati</taxon>
        <taxon>Pseudomonadota</taxon>
        <taxon>Gammaproteobacteria</taxon>
        <taxon>Oceanospirillales</taxon>
        <taxon>Halomonadaceae</taxon>
        <taxon>Aidingimonas</taxon>
    </lineage>
</organism>
<dbReference type="AlphaFoldDB" id="A0A1H3GIP0"/>
<protein>
    <submittedName>
        <fullName evidence="2">Uncharacterized protein</fullName>
    </submittedName>
</protein>